<evidence type="ECO:0000256" key="1">
    <source>
        <dbReference type="SAM" id="MobiDB-lite"/>
    </source>
</evidence>
<dbReference type="Proteomes" id="UP000708208">
    <property type="component" value="Unassembled WGS sequence"/>
</dbReference>
<keyword evidence="3" id="KW-1185">Reference proteome</keyword>
<organism evidence="2 3">
    <name type="scientific">Allacma fusca</name>
    <dbReference type="NCBI Taxonomy" id="39272"/>
    <lineage>
        <taxon>Eukaryota</taxon>
        <taxon>Metazoa</taxon>
        <taxon>Ecdysozoa</taxon>
        <taxon>Arthropoda</taxon>
        <taxon>Hexapoda</taxon>
        <taxon>Collembola</taxon>
        <taxon>Symphypleona</taxon>
        <taxon>Sminthuridae</taxon>
        <taxon>Allacma</taxon>
    </lineage>
</organism>
<feature type="non-terminal residue" evidence="2">
    <location>
        <position position="123"/>
    </location>
</feature>
<reference evidence="2" key="1">
    <citation type="submission" date="2021-06" db="EMBL/GenBank/DDBJ databases">
        <authorList>
            <person name="Hodson N. C."/>
            <person name="Mongue J. A."/>
            <person name="Jaron S. K."/>
        </authorList>
    </citation>
    <scope>NUCLEOTIDE SEQUENCE</scope>
</reference>
<accession>A0A8J2PJA0</accession>
<evidence type="ECO:0000313" key="2">
    <source>
        <dbReference type="EMBL" id="CAG7824399.1"/>
    </source>
</evidence>
<name>A0A8J2PJA0_9HEXA</name>
<dbReference type="AlphaFoldDB" id="A0A8J2PJA0"/>
<gene>
    <name evidence="2" type="ORF">AFUS01_LOCUS34556</name>
</gene>
<dbReference type="EMBL" id="CAJVCH010532649">
    <property type="protein sequence ID" value="CAG7824399.1"/>
    <property type="molecule type" value="Genomic_DNA"/>
</dbReference>
<proteinExistence type="predicted"/>
<feature type="region of interest" description="Disordered" evidence="1">
    <location>
        <begin position="72"/>
        <end position="123"/>
    </location>
</feature>
<sequence length="123" mass="13165">SFDQPQVDAVRAECDDPDAVQVPNVRCTGGSQMMPSGCSTNPGGVFVPGSDVRNCMPVAGEPTIYDCVTTREVSGASGGRRRRRIESFTGGRSRTPSGFRREPIKRSSGPRNLPGQGRAPQRK</sequence>
<comment type="caution">
    <text evidence="2">The sequence shown here is derived from an EMBL/GenBank/DDBJ whole genome shotgun (WGS) entry which is preliminary data.</text>
</comment>
<protein>
    <submittedName>
        <fullName evidence="2">Uncharacterized protein</fullName>
    </submittedName>
</protein>
<evidence type="ECO:0000313" key="3">
    <source>
        <dbReference type="Proteomes" id="UP000708208"/>
    </source>
</evidence>